<dbReference type="PROSITE" id="PS00189">
    <property type="entry name" value="LIPOYL"/>
    <property type="match status" value="1"/>
</dbReference>
<dbReference type="RefSeq" id="WP_158050443.1">
    <property type="nucleotide sequence ID" value="NZ_WAJR01000043.1"/>
</dbReference>
<evidence type="ECO:0000259" key="2">
    <source>
        <dbReference type="Pfam" id="PF00364"/>
    </source>
</evidence>
<organism evidence="3 4">
    <name type="scientific">Ellagibacter isourolithinifaciens</name>
    <dbReference type="NCBI Taxonomy" id="2137581"/>
    <lineage>
        <taxon>Bacteria</taxon>
        <taxon>Bacillati</taxon>
        <taxon>Actinomycetota</taxon>
        <taxon>Coriobacteriia</taxon>
        <taxon>Eggerthellales</taxon>
        <taxon>Eggerthellaceae</taxon>
        <taxon>Ellagibacter</taxon>
    </lineage>
</organism>
<accession>A0A6N6NNY3</accession>
<dbReference type="Gene3D" id="2.40.50.100">
    <property type="match status" value="1"/>
</dbReference>
<evidence type="ECO:0000313" key="4">
    <source>
        <dbReference type="Proteomes" id="UP000468668"/>
    </source>
</evidence>
<gene>
    <name evidence="3" type="ORF">F8C90_10375</name>
</gene>
<dbReference type="GeneID" id="98658812"/>
<name>A0A6N6NNY3_9ACTN</name>
<sequence>MEIRATRSGYMVFWKGPDGDSVVEGRVVASMEQGKGSMAITAPCSGKLEILFDRGMTKDGRLLATANAG</sequence>
<dbReference type="InterPro" id="IPR000089">
    <property type="entry name" value="Biotin_lipoyl"/>
</dbReference>
<reference evidence="3 4" key="1">
    <citation type="submission" date="2019-09" db="EMBL/GenBank/DDBJ databases">
        <title>Whole genome shotgun sequencing (WGS) of Ellagibacter isourolithinifaciens DSM 104140(T) and Adlercreutzia muris DSM 29508(T).</title>
        <authorList>
            <person name="Stoll D.A."/>
            <person name="Danylec N."/>
            <person name="Huch M."/>
        </authorList>
    </citation>
    <scope>NUCLEOTIDE SEQUENCE [LARGE SCALE GENOMIC DNA]</scope>
    <source>
        <strain evidence="3 4">DSM 104140</strain>
    </source>
</reference>
<dbReference type="EMBL" id="WAJR01000043">
    <property type="protein sequence ID" value="KAB1635667.1"/>
    <property type="molecule type" value="Genomic_DNA"/>
</dbReference>
<dbReference type="AlphaFoldDB" id="A0A6N6NNY3"/>
<evidence type="ECO:0000313" key="3">
    <source>
        <dbReference type="EMBL" id="KAB1635667.1"/>
    </source>
</evidence>
<dbReference type="SUPFAM" id="SSF51230">
    <property type="entry name" value="Single hybrid motif"/>
    <property type="match status" value="1"/>
</dbReference>
<dbReference type="Proteomes" id="UP000468668">
    <property type="component" value="Unassembled WGS sequence"/>
</dbReference>
<dbReference type="OrthoDB" id="9805770at2"/>
<dbReference type="InterPro" id="IPR011053">
    <property type="entry name" value="Single_hybrid_motif"/>
</dbReference>
<dbReference type="Pfam" id="PF00364">
    <property type="entry name" value="Biotin_lipoyl"/>
    <property type="match status" value="1"/>
</dbReference>
<protein>
    <recommendedName>
        <fullName evidence="2">Lipoyl-binding domain-containing protein</fullName>
    </recommendedName>
</protein>
<comment type="caution">
    <text evidence="3">The sequence shown here is derived from an EMBL/GenBank/DDBJ whole genome shotgun (WGS) entry which is preliminary data.</text>
</comment>
<dbReference type="InterPro" id="IPR003016">
    <property type="entry name" value="2-oxoA_DH_lipoyl-BS"/>
</dbReference>
<feature type="domain" description="Lipoyl-binding" evidence="2">
    <location>
        <begin position="6"/>
        <end position="52"/>
    </location>
</feature>
<keyword evidence="1" id="KW-0450">Lipoyl</keyword>
<keyword evidence="4" id="KW-1185">Reference proteome</keyword>
<proteinExistence type="predicted"/>
<evidence type="ECO:0000256" key="1">
    <source>
        <dbReference type="ARBA" id="ARBA00022823"/>
    </source>
</evidence>